<evidence type="ECO:0000313" key="4">
    <source>
        <dbReference type="Proteomes" id="UP000184171"/>
    </source>
</evidence>
<dbReference type="STRING" id="1122189.SAMN02745165_03713"/>
<comment type="function">
    <text evidence="2">Antitoxin component of a type II toxin-antitoxin (TA) system.</text>
</comment>
<dbReference type="InterPro" id="IPR006442">
    <property type="entry name" value="Antitoxin_Phd/YefM"/>
</dbReference>
<evidence type="ECO:0000313" key="3">
    <source>
        <dbReference type="EMBL" id="SHJ99403.1"/>
    </source>
</evidence>
<dbReference type="PANTHER" id="PTHR33713:SF10">
    <property type="entry name" value="ANTITOXIN YAFN"/>
    <property type="match status" value="1"/>
</dbReference>
<accession>A0A1M6NUL6</accession>
<protein>
    <recommendedName>
        <fullName evidence="2">Antitoxin</fullName>
    </recommendedName>
</protein>
<comment type="similarity">
    <text evidence="1 2">Belongs to the phD/YefM antitoxin family.</text>
</comment>
<dbReference type="NCBIfam" id="TIGR01552">
    <property type="entry name" value="phd_fam"/>
    <property type="match status" value="1"/>
</dbReference>
<dbReference type="InterPro" id="IPR051405">
    <property type="entry name" value="phD/YefM_antitoxin"/>
</dbReference>
<dbReference type="Gene3D" id="3.40.1620.10">
    <property type="entry name" value="YefM-like domain"/>
    <property type="match status" value="1"/>
</dbReference>
<evidence type="ECO:0000256" key="1">
    <source>
        <dbReference type="ARBA" id="ARBA00009981"/>
    </source>
</evidence>
<keyword evidence="4" id="KW-1185">Reference proteome</keyword>
<dbReference type="SUPFAM" id="SSF143120">
    <property type="entry name" value="YefM-like"/>
    <property type="match status" value="1"/>
</dbReference>
<dbReference type="InterPro" id="IPR036165">
    <property type="entry name" value="YefM-like_sf"/>
</dbReference>
<organism evidence="3 4">
    <name type="scientific">Malonomonas rubra DSM 5091</name>
    <dbReference type="NCBI Taxonomy" id="1122189"/>
    <lineage>
        <taxon>Bacteria</taxon>
        <taxon>Pseudomonadati</taxon>
        <taxon>Thermodesulfobacteriota</taxon>
        <taxon>Desulfuromonadia</taxon>
        <taxon>Desulfuromonadales</taxon>
        <taxon>Geopsychrobacteraceae</taxon>
        <taxon>Malonomonas</taxon>
    </lineage>
</organism>
<dbReference type="AlphaFoldDB" id="A0A1M6NUL6"/>
<evidence type="ECO:0000256" key="2">
    <source>
        <dbReference type="RuleBase" id="RU362080"/>
    </source>
</evidence>
<dbReference type="EMBL" id="FQZT01000034">
    <property type="protein sequence ID" value="SHJ99403.1"/>
    <property type="molecule type" value="Genomic_DNA"/>
</dbReference>
<gene>
    <name evidence="3" type="ORF">SAMN02745165_03713</name>
</gene>
<sequence length="105" mass="12115">MVKICIAFNLYELYNLYRLEVDMTKIGVSDARDNLSEVVDRARYTHERVVLTKRGREVGAIISIDDLKLLEMLEDQLDVKAAKQALEESQGERIPYDEVRSRLGL</sequence>
<dbReference type="PANTHER" id="PTHR33713">
    <property type="entry name" value="ANTITOXIN YAFN-RELATED"/>
    <property type="match status" value="1"/>
</dbReference>
<proteinExistence type="inferred from homology"/>
<dbReference type="Proteomes" id="UP000184171">
    <property type="component" value="Unassembled WGS sequence"/>
</dbReference>
<name>A0A1M6NUL6_MALRU</name>
<dbReference type="Pfam" id="PF02604">
    <property type="entry name" value="PhdYeFM_antitox"/>
    <property type="match status" value="1"/>
</dbReference>
<reference evidence="3 4" key="1">
    <citation type="submission" date="2016-11" db="EMBL/GenBank/DDBJ databases">
        <authorList>
            <person name="Jaros S."/>
            <person name="Januszkiewicz K."/>
            <person name="Wedrychowicz H."/>
        </authorList>
    </citation>
    <scope>NUCLEOTIDE SEQUENCE [LARGE SCALE GENOMIC DNA]</scope>
    <source>
        <strain evidence="3 4">DSM 5091</strain>
    </source>
</reference>